<name>A0A7I7JW96_9MYCO</name>
<gene>
    <name evidence="1" type="ORF">MDUV_09700</name>
</gene>
<evidence type="ECO:0000313" key="2">
    <source>
        <dbReference type="Proteomes" id="UP000467006"/>
    </source>
</evidence>
<evidence type="ECO:0000313" key="1">
    <source>
        <dbReference type="EMBL" id="BBX16110.1"/>
    </source>
</evidence>
<protein>
    <submittedName>
        <fullName evidence="1">Uncharacterized protein</fullName>
    </submittedName>
</protein>
<dbReference type="KEGG" id="mdu:MDUV_09700"/>
<dbReference type="EMBL" id="AP022563">
    <property type="protein sequence ID" value="BBX16110.1"/>
    <property type="molecule type" value="Genomic_DNA"/>
</dbReference>
<sequence>MVGPGRDALRGRLAVGIANPPEQFARALSRALENDHRPIVHRGAGLDAKTFRIVGRVTPSIAMHYLIRIELGQPRFGALRSER</sequence>
<organism evidence="1 2">
    <name type="scientific">Mycolicibacterium duvalii</name>
    <dbReference type="NCBI Taxonomy" id="39688"/>
    <lineage>
        <taxon>Bacteria</taxon>
        <taxon>Bacillati</taxon>
        <taxon>Actinomycetota</taxon>
        <taxon>Actinomycetes</taxon>
        <taxon>Mycobacteriales</taxon>
        <taxon>Mycobacteriaceae</taxon>
        <taxon>Mycolicibacterium</taxon>
    </lineage>
</organism>
<keyword evidence="2" id="KW-1185">Reference proteome</keyword>
<accession>A0A7I7JW96</accession>
<reference evidence="1 2" key="1">
    <citation type="journal article" date="2019" name="Emerg. Microbes Infect.">
        <title>Comprehensive subspecies identification of 175 nontuberculous mycobacteria species based on 7547 genomic profiles.</title>
        <authorList>
            <person name="Matsumoto Y."/>
            <person name="Kinjo T."/>
            <person name="Motooka D."/>
            <person name="Nabeya D."/>
            <person name="Jung N."/>
            <person name="Uechi K."/>
            <person name="Horii T."/>
            <person name="Iida T."/>
            <person name="Fujita J."/>
            <person name="Nakamura S."/>
        </authorList>
    </citation>
    <scope>NUCLEOTIDE SEQUENCE [LARGE SCALE GENOMIC DNA]</scope>
    <source>
        <strain evidence="1 2">JCM 6396</strain>
    </source>
</reference>
<dbReference type="AlphaFoldDB" id="A0A7I7JW96"/>
<proteinExistence type="predicted"/>
<dbReference type="Proteomes" id="UP000467006">
    <property type="component" value="Chromosome"/>
</dbReference>